<evidence type="ECO:0000256" key="2">
    <source>
        <dbReference type="SAM" id="SignalP"/>
    </source>
</evidence>
<dbReference type="PROSITE" id="PS50234">
    <property type="entry name" value="VWFA"/>
    <property type="match status" value="1"/>
</dbReference>
<dbReference type="AlphaFoldDB" id="A0A5C7G0G8"/>
<dbReference type="PANTHER" id="PTHR47763:SF1">
    <property type="entry name" value="DUF659 DOMAIN-CONTAINING PROTEIN"/>
    <property type="match status" value="1"/>
</dbReference>
<dbReference type="InterPro" id="IPR026444">
    <property type="entry name" value="Secre_tail"/>
</dbReference>
<dbReference type="NCBIfam" id="TIGR04183">
    <property type="entry name" value="Por_Secre_tail"/>
    <property type="match status" value="1"/>
</dbReference>
<dbReference type="SMART" id="SM00327">
    <property type="entry name" value="VWA"/>
    <property type="match status" value="1"/>
</dbReference>
<dbReference type="SUPFAM" id="SSF53300">
    <property type="entry name" value="vWA-like"/>
    <property type="match status" value="1"/>
</dbReference>
<feature type="signal peptide" evidence="2">
    <location>
        <begin position="1"/>
        <end position="19"/>
    </location>
</feature>
<organism evidence="4 5">
    <name type="scientific">Neolewinella aurantiaca</name>
    <dbReference type="NCBI Taxonomy" id="2602767"/>
    <lineage>
        <taxon>Bacteria</taxon>
        <taxon>Pseudomonadati</taxon>
        <taxon>Bacteroidota</taxon>
        <taxon>Saprospiria</taxon>
        <taxon>Saprospirales</taxon>
        <taxon>Lewinellaceae</taxon>
        <taxon>Neolewinella</taxon>
    </lineage>
</organism>
<dbReference type="PANTHER" id="PTHR47763">
    <property type="entry name" value="ALPHA-PROTEIN KINASE VWKA"/>
    <property type="match status" value="1"/>
</dbReference>
<feature type="domain" description="VWFA" evidence="3">
    <location>
        <begin position="297"/>
        <end position="484"/>
    </location>
</feature>
<dbReference type="InterPro" id="IPR008969">
    <property type="entry name" value="CarboxyPept-like_regulatory"/>
</dbReference>
<dbReference type="Pfam" id="PF18962">
    <property type="entry name" value="Por_Secre_tail"/>
    <property type="match status" value="1"/>
</dbReference>
<dbReference type="OrthoDB" id="9805121at2"/>
<dbReference type="InterPro" id="IPR052969">
    <property type="entry name" value="Thr-specific_kinase-like"/>
</dbReference>
<feature type="region of interest" description="Disordered" evidence="1">
    <location>
        <begin position="113"/>
        <end position="133"/>
    </location>
</feature>
<dbReference type="InterPro" id="IPR002035">
    <property type="entry name" value="VWF_A"/>
</dbReference>
<gene>
    <name evidence="4" type="ORF">FUA23_00275</name>
</gene>
<keyword evidence="5" id="KW-1185">Reference proteome</keyword>
<dbReference type="Pfam" id="PF13715">
    <property type="entry name" value="CarbopepD_reg_2"/>
    <property type="match status" value="1"/>
</dbReference>
<evidence type="ECO:0000256" key="1">
    <source>
        <dbReference type="SAM" id="MobiDB-lite"/>
    </source>
</evidence>
<dbReference type="SUPFAM" id="SSF49464">
    <property type="entry name" value="Carboxypeptidase regulatory domain-like"/>
    <property type="match status" value="1"/>
</dbReference>
<proteinExistence type="predicted"/>
<evidence type="ECO:0000313" key="4">
    <source>
        <dbReference type="EMBL" id="TXF91653.1"/>
    </source>
</evidence>
<dbReference type="GO" id="GO:0004674">
    <property type="term" value="F:protein serine/threonine kinase activity"/>
    <property type="evidence" value="ECO:0007669"/>
    <property type="project" value="TreeGrafter"/>
</dbReference>
<feature type="chain" id="PRO_5022757713" evidence="2">
    <location>
        <begin position="20"/>
        <end position="600"/>
    </location>
</feature>
<dbReference type="RefSeq" id="WP_147928694.1">
    <property type="nucleotide sequence ID" value="NZ_VOXD01000001.1"/>
</dbReference>
<keyword evidence="2" id="KW-0732">Signal</keyword>
<sequence>MRSLLTLLFISALCTCALAQKTISGCVVGEDNEQLIGVSVYVNGSADGAATGLDGCFSFEQRGDSVALKLTYVGYVTQYAVAYANKPLTIKMKLSHDLLDEVVVIGYGESRRESPSRKTRSAAAPSTTADYAPVASPDTYEVTYERVDGTSDLAAASTPDISAGQLTAGETNDFGKWELWTDISKEDLSEFRDIWQFYPDNRYATQLTFPNGHPAVDVPVRLVNRWGQTIWSARTDNRGRAELWAGMTGDSLTPASQLTLVAEASGKTYSIPGAQLFQDGLNTLELPRQCNQRTEVDIAFVVDATGSMGDEIRYLSSELTDVINRAQANLPGAELRTSAVFYRDSSDVYVTIHSDFTEKPEATVGYVKSQAHGGGGDHPEAVDAALQTAVDSLAWREEAAARLLFLVLDAPPHQDETSRKRLHETTRQAAEKGIRIIPVVCSGMTKDGEYLLRSVALATNGTYVFLTDDSGIGGKHLAPTTDSYEVEKLNDLMVRVIGQFSETESCDDPTDLSSLEENVRKKGDLRLKAFPNPTPGPVTVKLPRSEGLLSVIDLNGKLLQQLEVTGRRQELQLGGLAAGTYILRYEDGEESRVVRIVLTR</sequence>
<dbReference type="GO" id="GO:0005737">
    <property type="term" value="C:cytoplasm"/>
    <property type="evidence" value="ECO:0007669"/>
    <property type="project" value="TreeGrafter"/>
</dbReference>
<protein>
    <submittedName>
        <fullName evidence="4">VWA domain-containing protein</fullName>
    </submittedName>
</protein>
<dbReference type="CDD" id="cd00198">
    <property type="entry name" value="vWFA"/>
    <property type="match status" value="1"/>
</dbReference>
<dbReference type="Pfam" id="PF00092">
    <property type="entry name" value="VWA"/>
    <property type="match status" value="1"/>
</dbReference>
<dbReference type="Gene3D" id="3.40.50.410">
    <property type="entry name" value="von Willebrand factor, type A domain"/>
    <property type="match status" value="1"/>
</dbReference>
<name>A0A5C7G0G8_9BACT</name>
<dbReference type="EMBL" id="VOXD01000001">
    <property type="protein sequence ID" value="TXF91653.1"/>
    <property type="molecule type" value="Genomic_DNA"/>
</dbReference>
<dbReference type="Proteomes" id="UP000321907">
    <property type="component" value="Unassembled WGS sequence"/>
</dbReference>
<evidence type="ECO:0000313" key="5">
    <source>
        <dbReference type="Proteomes" id="UP000321907"/>
    </source>
</evidence>
<evidence type="ECO:0000259" key="3">
    <source>
        <dbReference type="PROSITE" id="PS50234"/>
    </source>
</evidence>
<dbReference type="InterPro" id="IPR036465">
    <property type="entry name" value="vWFA_dom_sf"/>
</dbReference>
<accession>A0A5C7G0G8</accession>
<reference evidence="4 5" key="1">
    <citation type="submission" date="2019-08" db="EMBL/GenBank/DDBJ databases">
        <title>Lewinella sp. strain SSH13 Genome sequencing and assembly.</title>
        <authorList>
            <person name="Kim I."/>
        </authorList>
    </citation>
    <scope>NUCLEOTIDE SEQUENCE [LARGE SCALE GENOMIC DNA]</scope>
    <source>
        <strain evidence="4 5">SSH13</strain>
    </source>
</reference>
<comment type="caution">
    <text evidence="4">The sequence shown here is derived from an EMBL/GenBank/DDBJ whole genome shotgun (WGS) entry which is preliminary data.</text>
</comment>